<dbReference type="RefSeq" id="XP_033683830.1">
    <property type="nucleotide sequence ID" value="XM_033821866.1"/>
</dbReference>
<protein>
    <recommendedName>
        <fullName evidence="6">Mid2 domain-containing protein</fullName>
    </recommendedName>
</protein>
<proteinExistence type="predicted"/>
<feature type="region of interest" description="Disordered" evidence="1">
    <location>
        <begin position="275"/>
        <end position="300"/>
    </location>
</feature>
<feature type="region of interest" description="Disordered" evidence="1">
    <location>
        <begin position="198"/>
        <end position="240"/>
    </location>
</feature>
<reference evidence="4" key="1">
    <citation type="journal article" date="2020" name="Stud. Mycol.">
        <title>101 Dothideomycetes genomes: a test case for predicting lifestyles and emergence of pathogens.</title>
        <authorList>
            <person name="Haridas S."/>
            <person name="Albert R."/>
            <person name="Binder M."/>
            <person name="Bloem J."/>
            <person name="Labutti K."/>
            <person name="Salamov A."/>
            <person name="Andreopoulos B."/>
            <person name="Baker S."/>
            <person name="Barry K."/>
            <person name="Bills G."/>
            <person name="Bluhm B."/>
            <person name="Cannon C."/>
            <person name="Castanera R."/>
            <person name="Culley D."/>
            <person name="Daum C."/>
            <person name="Ezra D."/>
            <person name="Gonzalez J."/>
            <person name="Henrissat B."/>
            <person name="Kuo A."/>
            <person name="Liang C."/>
            <person name="Lipzen A."/>
            <person name="Lutzoni F."/>
            <person name="Magnuson J."/>
            <person name="Mondo S."/>
            <person name="Nolan M."/>
            <person name="Ohm R."/>
            <person name="Pangilinan J."/>
            <person name="Park H.-J."/>
            <person name="Ramirez L."/>
            <person name="Alfaro M."/>
            <person name="Sun H."/>
            <person name="Tritt A."/>
            <person name="Yoshinaga Y."/>
            <person name="Zwiers L.-H."/>
            <person name="Turgeon B."/>
            <person name="Goodwin S."/>
            <person name="Spatafora J."/>
            <person name="Crous P."/>
            <person name="Grigoriev I."/>
        </authorList>
    </citation>
    <scope>NUCLEOTIDE SEQUENCE</scope>
    <source>
        <strain evidence="4">CBS 122368</strain>
    </source>
</reference>
<dbReference type="EMBL" id="ML987195">
    <property type="protein sequence ID" value="KAF2248826.1"/>
    <property type="molecule type" value="Genomic_DNA"/>
</dbReference>
<feature type="signal peptide" evidence="3">
    <location>
        <begin position="1"/>
        <end position="29"/>
    </location>
</feature>
<feature type="transmembrane region" description="Helical" evidence="2">
    <location>
        <begin position="246"/>
        <end position="269"/>
    </location>
</feature>
<keyword evidence="2" id="KW-0812">Transmembrane</keyword>
<keyword evidence="3" id="KW-0732">Signal</keyword>
<dbReference type="Proteomes" id="UP000800094">
    <property type="component" value="Unassembled WGS sequence"/>
</dbReference>
<evidence type="ECO:0008006" key="6">
    <source>
        <dbReference type="Google" id="ProtNLM"/>
    </source>
</evidence>
<dbReference type="GeneID" id="54575196"/>
<sequence length="371" mass="40311">MRGYARLPDFLTLLASVALVASTPQLCYTDVDKLAPKYIVPCWTSNTTPHYSCCKAGDKCLEHNACYDSGTGNTYQYGCTDSAYADSSVCPSKCDLNRETTNWVGLVYCNGTHGLPGDTWVCNHPDNCRDCPTHTPWDPKLEKLSETHCEDLAHDDQYVAFKEVGTISDMRQLPEETELPSYFSLNSDRWVTTAISSGASTATTGGSGTDTAAPSTTDHSHSSLPARPPATDTASSPTPVPKGHTMAIAIGLGVGVPVLLAIVGILIYVCRRRRDRSNAERQRDGSPRADPLDYPHKSGWKAELPVEDRRIYEAPDTPSQVTEMEGSTVGEQTPLQSPFVSPLLSQYSDSGDAREHRVSAIQSHRISELPG</sequence>
<accession>A0A6A6IEH0</accession>
<name>A0A6A6IEH0_9PLEO</name>
<evidence type="ECO:0000256" key="1">
    <source>
        <dbReference type="SAM" id="MobiDB-lite"/>
    </source>
</evidence>
<gene>
    <name evidence="4" type="ORF">BU26DRAFT_306950</name>
</gene>
<evidence type="ECO:0000313" key="5">
    <source>
        <dbReference type="Proteomes" id="UP000800094"/>
    </source>
</evidence>
<dbReference type="AlphaFoldDB" id="A0A6A6IEH0"/>
<feature type="compositionally biased region" description="Polar residues" evidence="1">
    <location>
        <begin position="329"/>
        <end position="349"/>
    </location>
</feature>
<dbReference type="OrthoDB" id="4148662at2759"/>
<evidence type="ECO:0000256" key="2">
    <source>
        <dbReference type="SAM" id="Phobius"/>
    </source>
</evidence>
<keyword evidence="2" id="KW-0472">Membrane</keyword>
<dbReference type="CDD" id="cd12087">
    <property type="entry name" value="TM_EGFR-like"/>
    <property type="match status" value="1"/>
</dbReference>
<evidence type="ECO:0000313" key="4">
    <source>
        <dbReference type="EMBL" id="KAF2248826.1"/>
    </source>
</evidence>
<keyword evidence="2" id="KW-1133">Transmembrane helix</keyword>
<feature type="compositionally biased region" description="Basic and acidic residues" evidence="1">
    <location>
        <begin position="276"/>
        <end position="296"/>
    </location>
</feature>
<organism evidence="4 5">
    <name type="scientific">Trematosphaeria pertusa</name>
    <dbReference type="NCBI Taxonomy" id="390896"/>
    <lineage>
        <taxon>Eukaryota</taxon>
        <taxon>Fungi</taxon>
        <taxon>Dikarya</taxon>
        <taxon>Ascomycota</taxon>
        <taxon>Pezizomycotina</taxon>
        <taxon>Dothideomycetes</taxon>
        <taxon>Pleosporomycetidae</taxon>
        <taxon>Pleosporales</taxon>
        <taxon>Massarineae</taxon>
        <taxon>Trematosphaeriaceae</taxon>
        <taxon>Trematosphaeria</taxon>
    </lineage>
</organism>
<feature type="region of interest" description="Disordered" evidence="1">
    <location>
        <begin position="315"/>
        <end position="371"/>
    </location>
</feature>
<evidence type="ECO:0000256" key="3">
    <source>
        <dbReference type="SAM" id="SignalP"/>
    </source>
</evidence>
<feature type="compositionally biased region" description="Low complexity" evidence="1">
    <location>
        <begin position="198"/>
        <end position="217"/>
    </location>
</feature>
<feature type="chain" id="PRO_5025572229" description="Mid2 domain-containing protein" evidence="3">
    <location>
        <begin position="30"/>
        <end position="371"/>
    </location>
</feature>
<keyword evidence="5" id="KW-1185">Reference proteome</keyword>